<keyword evidence="2 7" id="KW-0645">Protease</keyword>
<name>A0AAU9IWW8_9CILI</name>
<feature type="active site" evidence="5">
    <location>
        <position position="75"/>
    </location>
</feature>
<evidence type="ECO:0000256" key="4">
    <source>
        <dbReference type="ARBA" id="ARBA00022801"/>
    </source>
</evidence>
<dbReference type="InterPro" id="IPR034164">
    <property type="entry name" value="Pepsin-like_dom"/>
</dbReference>
<accession>A0AAU9IWW8</accession>
<dbReference type="GO" id="GO:0004190">
    <property type="term" value="F:aspartic-type endopeptidase activity"/>
    <property type="evidence" value="ECO:0007669"/>
    <property type="project" value="UniProtKB-KW"/>
</dbReference>
<evidence type="ECO:0000256" key="3">
    <source>
        <dbReference type="ARBA" id="ARBA00022750"/>
    </source>
</evidence>
<keyword evidence="11" id="KW-1185">Reference proteome</keyword>
<dbReference type="Pfam" id="PF00026">
    <property type="entry name" value="Asp"/>
    <property type="match status" value="1"/>
</dbReference>
<evidence type="ECO:0000256" key="1">
    <source>
        <dbReference type="ARBA" id="ARBA00007447"/>
    </source>
</evidence>
<keyword evidence="4 7" id="KW-0378">Hydrolase</keyword>
<dbReference type="InterPro" id="IPR001461">
    <property type="entry name" value="Aspartic_peptidase_A1"/>
</dbReference>
<gene>
    <name evidence="10" type="ORF">BSTOLATCC_MIC20649</name>
</gene>
<dbReference type="InterPro" id="IPR033121">
    <property type="entry name" value="PEPTIDASE_A1"/>
</dbReference>
<dbReference type="PANTHER" id="PTHR47966">
    <property type="entry name" value="BETA-SITE APP-CLEAVING ENZYME, ISOFORM A-RELATED"/>
    <property type="match status" value="1"/>
</dbReference>
<feature type="active site" evidence="5">
    <location>
        <position position="264"/>
    </location>
</feature>
<reference evidence="10" key="1">
    <citation type="submission" date="2021-09" db="EMBL/GenBank/DDBJ databases">
        <authorList>
            <consortium name="AG Swart"/>
            <person name="Singh M."/>
            <person name="Singh A."/>
            <person name="Seah K."/>
            <person name="Emmerich C."/>
        </authorList>
    </citation>
    <scope>NUCLEOTIDE SEQUENCE</scope>
    <source>
        <strain evidence="10">ATCC30299</strain>
    </source>
</reference>
<organism evidence="10 11">
    <name type="scientific">Blepharisma stoltei</name>
    <dbReference type="NCBI Taxonomy" id="1481888"/>
    <lineage>
        <taxon>Eukaryota</taxon>
        <taxon>Sar</taxon>
        <taxon>Alveolata</taxon>
        <taxon>Ciliophora</taxon>
        <taxon>Postciliodesmatophora</taxon>
        <taxon>Heterotrichea</taxon>
        <taxon>Heterotrichida</taxon>
        <taxon>Blepharismidae</taxon>
        <taxon>Blepharisma</taxon>
    </lineage>
</organism>
<dbReference type="InterPro" id="IPR021109">
    <property type="entry name" value="Peptidase_aspartic_dom_sf"/>
</dbReference>
<keyword evidence="8" id="KW-0732">Signal</keyword>
<feature type="domain" description="Peptidase A1" evidence="9">
    <location>
        <begin position="57"/>
        <end position="370"/>
    </location>
</feature>
<dbReference type="SUPFAM" id="SSF50630">
    <property type="entry name" value="Acid proteases"/>
    <property type="match status" value="1"/>
</dbReference>
<dbReference type="PRINTS" id="PR00792">
    <property type="entry name" value="PEPSIN"/>
</dbReference>
<protein>
    <recommendedName>
        <fullName evidence="9">Peptidase A1 domain-containing protein</fullName>
    </recommendedName>
</protein>
<keyword evidence="6" id="KW-1015">Disulfide bond</keyword>
<dbReference type="AlphaFoldDB" id="A0AAU9IWW8"/>
<evidence type="ECO:0000256" key="5">
    <source>
        <dbReference type="PIRSR" id="PIRSR601461-1"/>
    </source>
</evidence>
<evidence type="ECO:0000256" key="6">
    <source>
        <dbReference type="PIRSR" id="PIRSR601461-2"/>
    </source>
</evidence>
<dbReference type="PROSITE" id="PS00141">
    <property type="entry name" value="ASP_PROTEASE"/>
    <property type="match status" value="1"/>
</dbReference>
<comment type="similarity">
    <text evidence="1 7">Belongs to the peptidase A1 family.</text>
</comment>
<dbReference type="EMBL" id="CAJZBQ010000020">
    <property type="protein sequence ID" value="CAG9318168.1"/>
    <property type="molecule type" value="Genomic_DNA"/>
</dbReference>
<evidence type="ECO:0000256" key="7">
    <source>
        <dbReference type="RuleBase" id="RU000454"/>
    </source>
</evidence>
<dbReference type="Proteomes" id="UP001162131">
    <property type="component" value="Unassembled WGS sequence"/>
</dbReference>
<dbReference type="PROSITE" id="PS51767">
    <property type="entry name" value="PEPTIDASE_A1"/>
    <property type="match status" value="1"/>
</dbReference>
<feature type="disulfide bond" evidence="6">
    <location>
        <begin position="300"/>
        <end position="333"/>
    </location>
</feature>
<feature type="chain" id="PRO_5043515898" description="Peptidase A1 domain-containing protein" evidence="8">
    <location>
        <begin position="17"/>
        <end position="400"/>
    </location>
</feature>
<dbReference type="GO" id="GO:0006508">
    <property type="term" value="P:proteolysis"/>
    <property type="evidence" value="ECO:0007669"/>
    <property type="project" value="UniProtKB-KW"/>
</dbReference>
<evidence type="ECO:0000256" key="8">
    <source>
        <dbReference type="SAM" id="SignalP"/>
    </source>
</evidence>
<feature type="signal peptide" evidence="8">
    <location>
        <begin position="1"/>
        <end position="16"/>
    </location>
</feature>
<dbReference type="Gene3D" id="2.40.70.10">
    <property type="entry name" value="Acid Proteases"/>
    <property type="match status" value="2"/>
</dbReference>
<comment type="caution">
    <text evidence="10">The sequence shown here is derived from an EMBL/GenBank/DDBJ whole genome shotgun (WGS) entry which is preliminary data.</text>
</comment>
<sequence length="400" mass="44982">MTIWYVCLSIAFAAISIPLYKLDSELNFTKHSVLDIISPQRALYTSSSMTNYQNYQYYIRASIGTPAQVFTFMVDTGSTWAWIDWNKCSNCHTGTKFDPETSSSYHNTSQIESITYLKGSTKGYISTDIFSIGDDASLSVYGHSFLLVYEEADNDNMQMDGLIGFAFDALSGGTNSLMSSLKNQGRIQKQQFSVYLNDARSYTDLVSLGSSLLMIDGYDLSKYSSQGSFTYIDLANYMGHWVVECDGVDFNGTKLTEAQTAIIDTGTSLIIGPQASVLKILQILYYQFDCSADTQNNIYCNCDSAYPDLKFILSGHTFAIKPIDYFMVSQGRCYPVFGYSSSLNFWLLGDSFIRRFYINFDMEKRRIGFAKIKSLNDLGIGIESIPLWKMLLLIIITLDI</sequence>
<keyword evidence="3 7" id="KW-0064">Aspartyl protease</keyword>
<proteinExistence type="inferred from homology"/>
<dbReference type="PANTHER" id="PTHR47966:SF51">
    <property type="entry name" value="BETA-SITE APP-CLEAVING ENZYME, ISOFORM A-RELATED"/>
    <property type="match status" value="1"/>
</dbReference>
<evidence type="ECO:0000256" key="2">
    <source>
        <dbReference type="ARBA" id="ARBA00022670"/>
    </source>
</evidence>
<evidence type="ECO:0000313" key="11">
    <source>
        <dbReference type="Proteomes" id="UP001162131"/>
    </source>
</evidence>
<evidence type="ECO:0000259" key="9">
    <source>
        <dbReference type="PROSITE" id="PS51767"/>
    </source>
</evidence>
<dbReference type="CDD" id="cd05471">
    <property type="entry name" value="pepsin_like"/>
    <property type="match status" value="1"/>
</dbReference>
<dbReference type="InterPro" id="IPR001969">
    <property type="entry name" value="Aspartic_peptidase_AS"/>
</dbReference>
<evidence type="ECO:0000313" key="10">
    <source>
        <dbReference type="EMBL" id="CAG9318168.1"/>
    </source>
</evidence>